<evidence type="ECO:0000256" key="3">
    <source>
        <dbReference type="ARBA" id="ARBA00022448"/>
    </source>
</evidence>
<dbReference type="Pfam" id="PF02321">
    <property type="entry name" value="OEP"/>
    <property type="match status" value="1"/>
</dbReference>
<keyword evidence="7" id="KW-0998">Cell outer membrane</keyword>
<dbReference type="GO" id="GO:0015288">
    <property type="term" value="F:porin activity"/>
    <property type="evidence" value="ECO:0007669"/>
    <property type="project" value="TreeGrafter"/>
</dbReference>
<evidence type="ECO:0000256" key="6">
    <source>
        <dbReference type="ARBA" id="ARBA00023136"/>
    </source>
</evidence>
<evidence type="ECO:0000313" key="8">
    <source>
        <dbReference type="EMBL" id="AWM14055.1"/>
    </source>
</evidence>
<gene>
    <name evidence="8" type="ORF">DI487_09435</name>
</gene>
<dbReference type="PANTHER" id="PTHR30026:SF20">
    <property type="entry name" value="OUTER MEMBRANE PROTEIN TOLC"/>
    <property type="match status" value="1"/>
</dbReference>
<evidence type="ECO:0000256" key="1">
    <source>
        <dbReference type="ARBA" id="ARBA00004442"/>
    </source>
</evidence>
<evidence type="ECO:0000313" key="9">
    <source>
        <dbReference type="Proteomes" id="UP000245429"/>
    </source>
</evidence>
<dbReference type="AlphaFoldDB" id="A0A2U8QW82"/>
<keyword evidence="6" id="KW-0472">Membrane</keyword>
<comment type="similarity">
    <text evidence="2">Belongs to the outer membrane factor (OMF) (TC 1.B.17) family.</text>
</comment>
<dbReference type="SUPFAM" id="SSF56954">
    <property type="entry name" value="Outer membrane efflux proteins (OEP)"/>
    <property type="match status" value="1"/>
</dbReference>
<evidence type="ECO:0000256" key="2">
    <source>
        <dbReference type="ARBA" id="ARBA00007613"/>
    </source>
</evidence>
<evidence type="ECO:0000256" key="5">
    <source>
        <dbReference type="ARBA" id="ARBA00022692"/>
    </source>
</evidence>
<protein>
    <submittedName>
        <fullName evidence="8">Transporter</fullName>
    </submittedName>
</protein>
<evidence type="ECO:0000256" key="4">
    <source>
        <dbReference type="ARBA" id="ARBA00022452"/>
    </source>
</evidence>
<dbReference type="Gene3D" id="1.20.1600.10">
    <property type="entry name" value="Outer membrane efflux proteins (OEP)"/>
    <property type="match status" value="1"/>
</dbReference>
<comment type="subcellular location">
    <subcellularLocation>
        <location evidence="1">Cell outer membrane</location>
    </subcellularLocation>
</comment>
<reference evidence="8 9" key="1">
    <citation type="submission" date="2018-05" db="EMBL/GenBank/DDBJ databases">
        <title>Flavobacterium sp. MEBiC07310.</title>
        <authorList>
            <person name="Baek K."/>
        </authorList>
    </citation>
    <scope>NUCLEOTIDE SEQUENCE [LARGE SCALE GENOMIC DNA]</scope>
    <source>
        <strain evidence="8 9">MEBiC07310</strain>
    </source>
</reference>
<dbReference type="GO" id="GO:0009279">
    <property type="term" value="C:cell outer membrane"/>
    <property type="evidence" value="ECO:0007669"/>
    <property type="project" value="UniProtKB-SubCell"/>
</dbReference>
<dbReference type="InterPro" id="IPR051906">
    <property type="entry name" value="TolC-like"/>
</dbReference>
<keyword evidence="9" id="KW-1185">Reference proteome</keyword>
<accession>A0A2U8QW82</accession>
<dbReference type="Proteomes" id="UP000245429">
    <property type="component" value="Chromosome"/>
</dbReference>
<dbReference type="GO" id="GO:1990281">
    <property type="term" value="C:efflux pump complex"/>
    <property type="evidence" value="ECO:0007669"/>
    <property type="project" value="TreeGrafter"/>
</dbReference>
<organism evidence="8 9">
    <name type="scientific">Flavobacterium sediminis</name>
    <dbReference type="NCBI Taxonomy" id="2201181"/>
    <lineage>
        <taxon>Bacteria</taxon>
        <taxon>Pseudomonadati</taxon>
        <taxon>Bacteroidota</taxon>
        <taxon>Flavobacteriia</taxon>
        <taxon>Flavobacteriales</taxon>
        <taxon>Flavobacteriaceae</taxon>
        <taxon>Flavobacterium</taxon>
    </lineage>
</organism>
<dbReference type="RefSeq" id="WP_109569422.1">
    <property type="nucleotide sequence ID" value="NZ_CP029463.1"/>
</dbReference>
<name>A0A2U8QW82_9FLAO</name>
<dbReference type="KEGG" id="fse:DI487_09435"/>
<keyword evidence="3" id="KW-0813">Transport</keyword>
<dbReference type="InterPro" id="IPR003423">
    <property type="entry name" value="OMP_efflux"/>
</dbReference>
<keyword evidence="4" id="KW-1134">Transmembrane beta strand</keyword>
<keyword evidence="5" id="KW-0812">Transmembrane</keyword>
<dbReference type="EMBL" id="CP029463">
    <property type="protein sequence ID" value="AWM14055.1"/>
    <property type="molecule type" value="Genomic_DNA"/>
</dbReference>
<evidence type="ECO:0000256" key="7">
    <source>
        <dbReference type="ARBA" id="ARBA00023237"/>
    </source>
</evidence>
<dbReference type="GO" id="GO:0015562">
    <property type="term" value="F:efflux transmembrane transporter activity"/>
    <property type="evidence" value="ECO:0007669"/>
    <property type="project" value="InterPro"/>
</dbReference>
<dbReference type="PANTHER" id="PTHR30026">
    <property type="entry name" value="OUTER MEMBRANE PROTEIN TOLC"/>
    <property type="match status" value="1"/>
</dbReference>
<sequence length="459" mass="52888">MKHITYLIISLFSLTSFSQQINDEFTYEEFLAYVKKFHPLTKQADLKITEAQAKLLKARGAFDPKIESDFNQKEYSDKKYYSLFNGSFKIPTWYGIEIKAAFDNNEGIYLNPENTVPNQGLTSLGISVPAGQGLWINERMADLKKAKLYQSVNESERKIMITEVIVAASKSYFNWKRSYSEVKLYENYLDNALIRHEGIIKSVHLGDKSKIDSVEAGILVKSRRLNLEKAKLKLNKAKLELSNYLWSEDNIPLEINDNLYPEENLKSTILQTLNLADLNNLSSENHPKLNALQQKIAIQKIDKNLNANSLLPKINLSYNYLSEPSAFDNYRFEDYKFGVNFYFPLFLRKERANLKLAKIKLQDYQYTLDFEKLNISNKIEAGKQEILSLQDQMEINTSLVNDYQHMLDGEERLFEMGESSLFVINSRENSLVSAKISEINLEISYLNAGISLYKTLANP</sequence>
<dbReference type="OrthoDB" id="581172at2"/>
<proteinExistence type="inferred from homology"/>